<dbReference type="SUPFAM" id="SSF53474">
    <property type="entry name" value="alpha/beta-Hydrolases"/>
    <property type="match status" value="1"/>
</dbReference>
<evidence type="ECO:0000313" key="2">
    <source>
        <dbReference type="EMBL" id="AOM83357.1"/>
    </source>
</evidence>
<evidence type="ECO:0008006" key="4">
    <source>
        <dbReference type="Google" id="ProtNLM"/>
    </source>
</evidence>
<keyword evidence="1" id="KW-0812">Transmembrane</keyword>
<dbReference type="Gene3D" id="3.40.50.1820">
    <property type="entry name" value="alpha/beta hydrolase"/>
    <property type="match status" value="1"/>
</dbReference>
<name>A0A1D7QWG3_9BACI</name>
<feature type="transmembrane region" description="Helical" evidence="1">
    <location>
        <begin position="65"/>
        <end position="90"/>
    </location>
</feature>
<dbReference type="STRING" id="632773.BBEV_1997"/>
<reference evidence="2 3" key="1">
    <citation type="submission" date="2015-08" db="EMBL/GenBank/DDBJ databases">
        <title>The complete genome sequence of Bacillus beveridgei MLTeJB.</title>
        <authorList>
            <person name="Hanson T.E."/>
            <person name="Mesa C."/>
            <person name="Basesman S.M."/>
            <person name="Oremland R.S."/>
        </authorList>
    </citation>
    <scope>NUCLEOTIDE SEQUENCE [LARGE SCALE GENOMIC DNA]</scope>
    <source>
        <strain evidence="2 3">MLTeJB</strain>
    </source>
</reference>
<dbReference type="PATRIC" id="fig|632773.3.peg.2094"/>
<protein>
    <recommendedName>
        <fullName evidence="4">Alpha/beta hydrolase family protein</fullName>
    </recommendedName>
</protein>
<evidence type="ECO:0000256" key="1">
    <source>
        <dbReference type="SAM" id="Phobius"/>
    </source>
</evidence>
<keyword evidence="3" id="KW-1185">Reference proteome</keyword>
<dbReference type="OrthoDB" id="9808543at2"/>
<accession>A0A1D7QWG3</accession>
<feature type="transmembrane region" description="Helical" evidence="1">
    <location>
        <begin position="97"/>
        <end position="113"/>
    </location>
</feature>
<organism evidence="2 3">
    <name type="scientific">Salisediminibacterium beveridgei</name>
    <dbReference type="NCBI Taxonomy" id="632773"/>
    <lineage>
        <taxon>Bacteria</taxon>
        <taxon>Bacillati</taxon>
        <taxon>Bacillota</taxon>
        <taxon>Bacilli</taxon>
        <taxon>Bacillales</taxon>
        <taxon>Bacillaceae</taxon>
        <taxon>Salisediminibacterium</taxon>
    </lineage>
</organism>
<feature type="transmembrane region" description="Helical" evidence="1">
    <location>
        <begin position="32"/>
        <end position="53"/>
    </location>
</feature>
<dbReference type="RefSeq" id="WP_069365348.1">
    <property type="nucleotide sequence ID" value="NZ_CP012502.1"/>
</dbReference>
<dbReference type="EMBL" id="CP012502">
    <property type="protein sequence ID" value="AOM83357.1"/>
    <property type="molecule type" value="Genomic_DNA"/>
</dbReference>
<feature type="transmembrane region" description="Helical" evidence="1">
    <location>
        <begin position="152"/>
        <end position="172"/>
    </location>
</feature>
<keyword evidence="1" id="KW-0472">Membrane</keyword>
<dbReference type="InterPro" id="IPR029058">
    <property type="entry name" value="AB_hydrolase_fold"/>
</dbReference>
<evidence type="ECO:0000313" key="3">
    <source>
        <dbReference type="Proteomes" id="UP000094463"/>
    </source>
</evidence>
<keyword evidence="1" id="KW-1133">Transmembrane helix</keyword>
<gene>
    <name evidence="2" type="ORF">BBEV_1997</name>
</gene>
<sequence length="753" mass="84715">MVQKELEHFSKRHLVKQWFLNRIRLTNHFDPGGIKLSLGLFVTGLIVMILTAMGNPSGFGLAVDMLLHILVFSGVYWLGIYLLAALLSLLYLPIPRLTIAAVSGFYGVVWRIYSEGNLEGLFLHVVTAGWAVFGLLLGICLIILTRTKEDPILIRSGKLAIPAASMVFLVFFNPQADDLNPVSTMDHSKAAPIESVSNPAENGSETIRHFTYASGGDQHRDEFRHGMEIQTRSVDGSHYIDDWPDSRTFFFGFDESALPLNGRVWMPDTDEGPFPVVLIVHGNHRMEHFSDEGYEYLGEMLAKKGYAAVSVDQNFLNYSGYTGIPSENYLLRPWILMQHLLEFQRHQLAGADHAFRDFDLDQVSLIGHSRGGQAVSMVADHGRFFADDDSVNGIEMIDLRSVIAIAPTDRQIDEKRPRLSGVNYMTIHGAHDGDVHNFRGDRQFMRTDVSSNENMIHKASVYLTEGNHSQFNSDWGRADMSLPGGMFLNRKHLMSAEEQRQASEVFISAFLDLTIRDKRDYIALFQDAASGSDWLPDSGYLTRYQNSKSKPLVSFDAGTDEFAFREGGESRFEGFYETKVRQAEDRAGNTKATRGLVLGTRTGGVWEAELSPRIKNRLPEAGGAIGVSLANLGHELEDDGISANPWEDSLTMNFSVVMTNGETVTLSSDDIHAIYPPIYSQYSRYPELDQTMRGDKYTNPTEGIFHVYYFPLEKFREQSPRFQPSAIQSFLLEVEDGPAKIMVDWMNWYPEDE</sequence>
<proteinExistence type="predicted"/>
<dbReference type="AlphaFoldDB" id="A0A1D7QWG3"/>
<dbReference type="Proteomes" id="UP000094463">
    <property type="component" value="Chromosome"/>
</dbReference>
<feature type="transmembrane region" description="Helical" evidence="1">
    <location>
        <begin position="125"/>
        <end position="145"/>
    </location>
</feature>
<dbReference type="KEGG" id="bbev:BBEV_1997"/>